<proteinExistence type="predicted"/>
<dbReference type="Proteomes" id="UP000076858">
    <property type="component" value="Unassembled WGS sequence"/>
</dbReference>
<sequence length="254" mass="28957">MSIMSEEAVIRCEWTINERPERGAIWMSNLVPFHADNCFRFGLKQSTMTLYFINVYPCKSGFKISHVYLIAPGVNGEEMTLRTDPNEPAIQMFTFVLEGYSHTDVLTSYNFYIHVVKTIDDYSYQPVDTRMGGEYWAAAKEKLFTDFEFLVGDRVFPAHKGIVAARSPVFAAMFKADMVEARTQQVIIEDIEPSVFEEFLYFVYTGQLRQSAADVKLLMAADKYHVDTLKSLCVMATAKDLDADHLSALVMKIE</sequence>
<dbReference type="InterPro" id="IPR000210">
    <property type="entry name" value="BTB/POZ_dom"/>
</dbReference>
<dbReference type="EMBL" id="LRGB01000389">
    <property type="protein sequence ID" value="KZS19327.1"/>
    <property type="molecule type" value="Genomic_DNA"/>
</dbReference>
<dbReference type="SUPFAM" id="SSF54695">
    <property type="entry name" value="POZ domain"/>
    <property type="match status" value="1"/>
</dbReference>
<dbReference type="SMART" id="SM00225">
    <property type="entry name" value="BTB"/>
    <property type="match status" value="1"/>
</dbReference>
<dbReference type="PROSITE" id="PS50097">
    <property type="entry name" value="BTB"/>
    <property type="match status" value="1"/>
</dbReference>
<evidence type="ECO:0000313" key="2">
    <source>
        <dbReference type="Proteomes" id="UP000076858"/>
    </source>
</evidence>
<dbReference type="OrthoDB" id="6336259at2759"/>
<dbReference type="FunFam" id="3.30.710.10:FF:000159">
    <property type="entry name" value="Speckle-type POZ protein B"/>
    <property type="match status" value="1"/>
</dbReference>
<dbReference type="PANTHER" id="PTHR24413">
    <property type="entry name" value="SPECKLE-TYPE POZ PROTEIN"/>
    <property type="match status" value="1"/>
</dbReference>
<dbReference type="Pfam" id="PF00651">
    <property type="entry name" value="BTB"/>
    <property type="match status" value="1"/>
</dbReference>
<dbReference type="STRING" id="35525.A0A0N8DFF3"/>
<name>A0A0N8DFF3_9CRUS</name>
<gene>
    <name evidence="1" type="ORF">APZ42_014202</name>
</gene>
<accession>A0A0N8DFF3</accession>
<dbReference type="InterPro" id="IPR011333">
    <property type="entry name" value="SKP1/BTB/POZ_sf"/>
</dbReference>
<dbReference type="AlphaFoldDB" id="A0A0N8DFF3"/>
<evidence type="ECO:0000313" key="1">
    <source>
        <dbReference type="EMBL" id="KZS19327.1"/>
    </source>
</evidence>
<organism evidence="1 2">
    <name type="scientific">Daphnia magna</name>
    <dbReference type="NCBI Taxonomy" id="35525"/>
    <lineage>
        <taxon>Eukaryota</taxon>
        <taxon>Metazoa</taxon>
        <taxon>Ecdysozoa</taxon>
        <taxon>Arthropoda</taxon>
        <taxon>Crustacea</taxon>
        <taxon>Branchiopoda</taxon>
        <taxon>Diplostraca</taxon>
        <taxon>Cladocera</taxon>
        <taxon>Anomopoda</taxon>
        <taxon>Daphniidae</taxon>
        <taxon>Daphnia</taxon>
    </lineage>
</organism>
<reference evidence="1 2" key="1">
    <citation type="submission" date="2016-03" db="EMBL/GenBank/DDBJ databases">
        <title>EvidentialGene: Evidence-directed Construction of Genes on Genomes.</title>
        <authorList>
            <person name="Gilbert D.G."/>
            <person name="Choi J.-H."/>
            <person name="Mockaitis K."/>
            <person name="Colbourne J."/>
            <person name="Pfrender M."/>
        </authorList>
    </citation>
    <scope>NUCLEOTIDE SEQUENCE [LARGE SCALE GENOMIC DNA]</scope>
    <source>
        <strain evidence="1 2">Xinb3</strain>
        <tissue evidence="1">Complete organism</tissue>
    </source>
</reference>
<comment type="caution">
    <text evidence="1">The sequence shown here is derived from an EMBL/GenBank/DDBJ whole genome shotgun (WGS) entry which is preliminary data.</text>
</comment>
<keyword evidence="2" id="KW-1185">Reference proteome</keyword>
<dbReference type="Gene3D" id="3.30.710.10">
    <property type="entry name" value="Potassium Channel Kv1.1, Chain A"/>
    <property type="match status" value="1"/>
</dbReference>
<protein>
    <submittedName>
        <fullName evidence="1">Uncharacterized protein</fullName>
    </submittedName>
</protein>